<accession>A0ABY5RGI2</accession>
<gene>
    <name evidence="1" type="ORF">KU306_01050</name>
</gene>
<sequence length="57" mass="6454">MNDQTISERFAESDLLGIPRKVVLGNRFRETGDVELADSFATDPQKNRRRAIFDLGS</sequence>
<evidence type="ECO:0000313" key="1">
    <source>
        <dbReference type="EMBL" id="UVE50528.1"/>
    </source>
</evidence>
<dbReference type="Proteomes" id="UP001058330">
    <property type="component" value="Chromosome"/>
</dbReference>
<reference evidence="1" key="1">
    <citation type="submission" date="2021-07" db="EMBL/GenBank/DDBJ databases">
        <title>Studies on halocins as antimicrobial molecules from haloarchaea.</title>
        <authorList>
            <person name="Kumar S."/>
            <person name="Khare S.K."/>
        </authorList>
    </citation>
    <scope>NUCLEOTIDE SEQUENCE</scope>
    <source>
        <strain evidence="1">NCIM 5678</strain>
    </source>
</reference>
<proteinExistence type="predicted"/>
<dbReference type="SUPFAM" id="SSF52954">
    <property type="entry name" value="Class II aaRS ABD-related"/>
    <property type="match status" value="1"/>
</dbReference>
<name>A0ABY5RGI2_HALLR</name>
<organism evidence="1 2">
    <name type="scientific">Haloferax larsenii</name>
    <dbReference type="NCBI Taxonomy" id="302484"/>
    <lineage>
        <taxon>Archaea</taxon>
        <taxon>Methanobacteriati</taxon>
        <taxon>Methanobacteriota</taxon>
        <taxon>Stenosarchaea group</taxon>
        <taxon>Halobacteria</taxon>
        <taxon>Halobacteriales</taxon>
        <taxon>Haloferacaceae</taxon>
        <taxon>Haloferax</taxon>
    </lineage>
</organism>
<keyword evidence="2" id="KW-1185">Reference proteome</keyword>
<evidence type="ECO:0000313" key="2">
    <source>
        <dbReference type="Proteomes" id="UP001058330"/>
    </source>
</evidence>
<protein>
    <submittedName>
        <fullName evidence="1">Uncharacterized protein</fullName>
    </submittedName>
</protein>
<dbReference type="EMBL" id="CP078063">
    <property type="protein sequence ID" value="UVE50528.1"/>
    <property type="molecule type" value="Genomic_DNA"/>
</dbReference>